<dbReference type="Proteomes" id="UP000515154">
    <property type="component" value="Linkage group LG14"/>
</dbReference>
<evidence type="ECO:0000313" key="2">
    <source>
        <dbReference type="Proteomes" id="UP000515154"/>
    </source>
</evidence>
<gene>
    <name evidence="3" type="primary">LOC115219239</name>
</gene>
<dbReference type="PANTHER" id="PTHR47163:SF2">
    <property type="entry name" value="SI:DKEY-17M8.2"/>
    <property type="match status" value="1"/>
</dbReference>
<evidence type="ECO:0000259" key="1">
    <source>
        <dbReference type="SMART" id="SM01126"/>
    </source>
</evidence>
<organism evidence="2 3">
    <name type="scientific">Octopus sinensis</name>
    <name type="common">East Asian common octopus</name>
    <dbReference type="NCBI Taxonomy" id="2607531"/>
    <lineage>
        <taxon>Eukaryota</taxon>
        <taxon>Metazoa</taxon>
        <taxon>Spiralia</taxon>
        <taxon>Lophotrochozoa</taxon>
        <taxon>Mollusca</taxon>
        <taxon>Cephalopoda</taxon>
        <taxon>Coleoidea</taxon>
        <taxon>Octopodiformes</taxon>
        <taxon>Octopoda</taxon>
        <taxon>Incirrata</taxon>
        <taxon>Octopodidae</taxon>
        <taxon>Octopus</taxon>
    </lineage>
</organism>
<reference evidence="3" key="1">
    <citation type="submission" date="2025-08" db="UniProtKB">
        <authorList>
            <consortium name="RefSeq"/>
        </authorList>
    </citation>
    <scope>IDENTIFICATION</scope>
</reference>
<dbReference type="SMART" id="SM01126">
    <property type="entry name" value="DDE_Tnp_IS1595"/>
    <property type="match status" value="1"/>
</dbReference>
<dbReference type="InterPro" id="IPR024445">
    <property type="entry name" value="Tnp_ISXO2-like"/>
</dbReference>
<accession>A0A7E6FAF8</accession>
<sequence length="329" mass="38877">MSRPKQPSRKMISTDIIDDEEIRQETWTFSDLFQQTSTKDTAMMWLAKYKLISNSFLCPTCSNPCSFVTRNSGGDGKRWSCRKHNFVRSVRKGSFFENSHLSLTTFLWFMYMWSRNYLHNEITFETDICTTSSIDLFRLIRELLERFLEDHPTEIDDAPEIGGFDLQTGEPKVVEIDITTFSRSKSNKRHLKGFRVFGGIERGTDKCFLVPIEHENKDAFEAAIIRWILPGTHIVSDIWAEYLQIDQIEQGIYTHEYIDYENPNDSESHTKNIDRMWPRVKKQLQRKHSSNNKALFNSYLTEFTWRSHFRNNDKFAALIYCIKHLYKVE</sequence>
<dbReference type="InterPro" id="IPR053164">
    <property type="entry name" value="IS1016-like_transposase"/>
</dbReference>
<protein>
    <submittedName>
        <fullName evidence="3">Uncharacterized protein LOC115219239 isoform X2</fullName>
    </submittedName>
</protein>
<dbReference type="PANTHER" id="PTHR47163">
    <property type="entry name" value="DDE_TNP_IS1595 DOMAIN-CONTAINING PROTEIN"/>
    <property type="match status" value="1"/>
</dbReference>
<proteinExistence type="predicted"/>
<dbReference type="Pfam" id="PF12762">
    <property type="entry name" value="DDE_Tnp_IS1595"/>
    <property type="match status" value="1"/>
</dbReference>
<keyword evidence="2" id="KW-1185">Reference proteome</keyword>
<dbReference type="AlphaFoldDB" id="A0A7E6FAF8"/>
<evidence type="ECO:0000313" key="3">
    <source>
        <dbReference type="RefSeq" id="XP_036364523.1"/>
    </source>
</evidence>
<name>A0A7E6FAF8_9MOLL</name>
<feature type="domain" description="ISXO2-like transposase" evidence="1">
    <location>
        <begin position="166"/>
        <end position="308"/>
    </location>
</feature>
<dbReference type="RefSeq" id="XP_036364523.1">
    <property type="nucleotide sequence ID" value="XM_036508630.1"/>
</dbReference>